<dbReference type="AlphaFoldDB" id="A0A6J7GCM5"/>
<proteinExistence type="predicted"/>
<dbReference type="PANTHER" id="PTHR43493">
    <property type="entry name" value="DNA GYRASE/TOPOISOMERASE SUBUNIT A"/>
    <property type="match status" value="1"/>
</dbReference>
<dbReference type="GO" id="GO:0005524">
    <property type="term" value="F:ATP binding"/>
    <property type="evidence" value="ECO:0007669"/>
    <property type="project" value="InterPro"/>
</dbReference>
<dbReference type="GO" id="GO:0006265">
    <property type="term" value="P:DNA topological change"/>
    <property type="evidence" value="ECO:0007669"/>
    <property type="project" value="InterPro"/>
</dbReference>
<protein>
    <submittedName>
        <fullName evidence="1">Unannotated protein</fullName>
    </submittedName>
</protein>
<gene>
    <name evidence="1" type="ORF">UFOPK3495_01268</name>
</gene>
<name>A0A6J7GCM5_9ZZZZ</name>
<reference evidence="1" key="1">
    <citation type="submission" date="2020-05" db="EMBL/GenBank/DDBJ databases">
        <authorList>
            <person name="Chiriac C."/>
            <person name="Salcher M."/>
            <person name="Ghai R."/>
            <person name="Kavagutti S V."/>
        </authorList>
    </citation>
    <scope>NUCLEOTIDE SEQUENCE</scope>
</reference>
<dbReference type="Gene3D" id="2.120.10.90">
    <property type="entry name" value="DNA gyrase/topoisomerase IV, subunit A, C-terminal"/>
    <property type="match status" value="1"/>
</dbReference>
<accession>A0A6J7GCM5</accession>
<dbReference type="SUPFAM" id="SSF101904">
    <property type="entry name" value="GyrA/ParC C-terminal domain-like"/>
    <property type="match status" value="1"/>
</dbReference>
<dbReference type="InterPro" id="IPR050220">
    <property type="entry name" value="Type_II_DNA_Topoisomerases"/>
</dbReference>
<evidence type="ECO:0000313" key="1">
    <source>
        <dbReference type="EMBL" id="CAB4906101.1"/>
    </source>
</evidence>
<dbReference type="Pfam" id="PF03989">
    <property type="entry name" value="DNA_gyraseA_C"/>
    <property type="match status" value="5"/>
</dbReference>
<dbReference type="GO" id="GO:0003918">
    <property type="term" value="F:DNA topoisomerase type II (double strand cut, ATP-hydrolyzing) activity"/>
    <property type="evidence" value="ECO:0007669"/>
    <property type="project" value="TreeGrafter"/>
</dbReference>
<dbReference type="GO" id="GO:0003677">
    <property type="term" value="F:DNA binding"/>
    <property type="evidence" value="ECO:0007669"/>
    <property type="project" value="InterPro"/>
</dbReference>
<dbReference type="InterPro" id="IPR006691">
    <property type="entry name" value="GyrA/parC_rep"/>
</dbReference>
<dbReference type="GO" id="GO:0009330">
    <property type="term" value="C:DNA topoisomerase type II (double strand cut, ATP-hydrolyzing) complex"/>
    <property type="evidence" value="ECO:0007669"/>
    <property type="project" value="TreeGrafter"/>
</dbReference>
<dbReference type="GO" id="GO:0005737">
    <property type="term" value="C:cytoplasm"/>
    <property type="evidence" value="ECO:0007669"/>
    <property type="project" value="TreeGrafter"/>
</dbReference>
<dbReference type="InterPro" id="IPR035516">
    <property type="entry name" value="Gyrase/topoIV_suA_C"/>
</dbReference>
<dbReference type="EMBL" id="CAFBMC010000078">
    <property type="protein sequence ID" value="CAB4906101.1"/>
    <property type="molecule type" value="Genomic_DNA"/>
</dbReference>
<dbReference type="PANTHER" id="PTHR43493:SF5">
    <property type="entry name" value="DNA GYRASE SUBUNIT A, CHLOROPLASTIC_MITOCHONDRIAL"/>
    <property type="match status" value="1"/>
</dbReference>
<organism evidence="1">
    <name type="scientific">freshwater metagenome</name>
    <dbReference type="NCBI Taxonomy" id="449393"/>
    <lineage>
        <taxon>unclassified sequences</taxon>
        <taxon>metagenomes</taxon>
        <taxon>ecological metagenomes</taxon>
    </lineage>
</organism>
<sequence length="315" mass="32198">MPLTSAMPLEVNDEPCVVLLSSTGLLARTAPIEPSEVDVAQRAQHDVIISACAASTRGDIGIVTTTGRVLRLSVLELPNMPPVHGVPALSAGAPVSAFLDLPSGEQALALTTLDETGGLLLVTAQGKVKRVVADSLAKPFWEVIRLDDGDHVVGAMRLDDQMAENYDIAIVTNDAQVLRFPATAVRPTGRSAGAMAGIKLNNGAAAIAGFGVDRNREAVLVTVAGSSAALPGTDAGTIKVSDFEEIPPKGRGTSGVRSHKLRSGEDILLLGWVGPGPARAGSAAGVPIELPQSLAKRNATGTPGSLPIAALGGQL</sequence>